<reference evidence="1 2" key="1">
    <citation type="submission" date="2020-12" db="EMBL/GenBank/DDBJ databases">
        <title>Genomic analysis of Staphylococcus felis from a cat with skin infection.</title>
        <authorList>
            <person name="Aslantas O."/>
            <person name="Keskin O."/>
            <person name="Buyukaltay K."/>
            <person name="Gullu Yucetepe A."/>
        </authorList>
    </citation>
    <scope>NUCLEOTIDE SEQUENCE [LARGE SCALE GENOMIC DNA]</scope>
    <source>
        <strain evidence="1 2">HARRANVET</strain>
    </source>
</reference>
<evidence type="ECO:0000313" key="1">
    <source>
        <dbReference type="EMBL" id="MBH9580354.1"/>
    </source>
</evidence>
<dbReference type="Proteomes" id="UP000597038">
    <property type="component" value="Unassembled WGS sequence"/>
</dbReference>
<name>A0ABS0QMK7_9STAP</name>
<sequence length="67" mass="7620">MKKQVIITKTIVGWHNIKTTDGQLLLNVAPNVLQEHFPEINSDASITCMEINFDRITEIKNKKKVGN</sequence>
<keyword evidence="2" id="KW-1185">Reference proteome</keyword>
<comment type="caution">
    <text evidence="1">The sequence shown here is derived from an EMBL/GenBank/DDBJ whole genome shotgun (WGS) entry which is preliminary data.</text>
</comment>
<accession>A0ABS0QMK7</accession>
<dbReference type="RefSeq" id="WP_115902517.1">
    <property type="nucleotide sequence ID" value="NZ_JAEDAQ010000003.1"/>
</dbReference>
<gene>
    <name evidence="1" type="ORF">I9026_03105</name>
</gene>
<protein>
    <submittedName>
        <fullName evidence="1">Pathogenicity island protein</fullName>
    </submittedName>
</protein>
<proteinExistence type="predicted"/>
<evidence type="ECO:0000313" key="2">
    <source>
        <dbReference type="Proteomes" id="UP000597038"/>
    </source>
</evidence>
<dbReference type="EMBL" id="JAEDAQ010000003">
    <property type="protein sequence ID" value="MBH9580354.1"/>
    <property type="molecule type" value="Genomic_DNA"/>
</dbReference>
<organism evidence="1 2">
    <name type="scientific">Staphylococcus felis</name>
    <dbReference type="NCBI Taxonomy" id="46127"/>
    <lineage>
        <taxon>Bacteria</taxon>
        <taxon>Bacillati</taxon>
        <taxon>Bacillota</taxon>
        <taxon>Bacilli</taxon>
        <taxon>Bacillales</taxon>
        <taxon>Staphylococcaceae</taxon>
        <taxon>Staphylococcus</taxon>
    </lineage>
</organism>